<keyword evidence="1" id="KW-0732">Signal</keyword>
<dbReference type="EMBL" id="LR743507">
    <property type="protein sequence ID" value="CAA2106727.1"/>
    <property type="molecule type" value="Genomic_DNA"/>
</dbReference>
<organism evidence="2">
    <name type="scientific">Variovorax paradoxus</name>
    <dbReference type="NCBI Taxonomy" id="34073"/>
    <lineage>
        <taxon>Bacteria</taxon>
        <taxon>Pseudomonadati</taxon>
        <taxon>Pseudomonadota</taxon>
        <taxon>Betaproteobacteria</taxon>
        <taxon>Burkholderiales</taxon>
        <taxon>Comamonadaceae</taxon>
        <taxon>Variovorax</taxon>
    </lineage>
</organism>
<accession>A0A679JDG7</accession>
<sequence>MAAAMNRQTAPSLSLSFALSVALLSAVLPGAALAATLSGTLRGGGGIDDLHVVVQSATGQRITAYCDGHCGDWFDEDAESGGSRLKKALIGRQVTLDHRREPNRNRIAGPGPDETLDFVRRIELSR</sequence>
<proteinExistence type="predicted"/>
<protein>
    <submittedName>
        <fullName evidence="2">Uncharacterized protein</fullName>
    </submittedName>
</protein>
<feature type="signal peptide" evidence="1">
    <location>
        <begin position="1"/>
        <end position="34"/>
    </location>
</feature>
<reference evidence="2" key="1">
    <citation type="submission" date="2019-12" db="EMBL/GenBank/DDBJ databases">
        <authorList>
            <person name="Cremers G."/>
        </authorList>
    </citation>
    <scope>NUCLEOTIDE SEQUENCE</scope>
    <source>
        <strain evidence="2">Vvax</strain>
    </source>
</reference>
<feature type="chain" id="PRO_5025540869" evidence="1">
    <location>
        <begin position="35"/>
        <end position="126"/>
    </location>
</feature>
<dbReference type="AlphaFoldDB" id="A0A679JDG7"/>
<evidence type="ECO:0000313" key="2">
    <source>
        <dbReference type="EMBL" id="CAA2106727.1"/>
    </source>
</evidence>
<name>A0A679JDG7_VARPD</name>
<evidence type="ECO:0000256" key="1">
    <source>
        <dbReference type="SAM" id="SignalP"/>
    </source>
</evidence>
<gene>
    <name evidence="2" type="ORF">VVAX_03883</name>
</gene>